<name>A0A1I2G3I5_9BACT</name>
<protein>
    <submittedName>
        <fullName evidence="2">Uncharacterized protein</fullName>
    </submittedName>
</protein>
<evidence type="ECO:0000313" key="2">
    <source>
        <dbReference type="EMBL" id="SFF11191.1"/>
    </source>
</evidence>
<gene>
    <name evidence="2" type="ORF">SAMN05216283_102707</name>
</gene>
<accession>A0A1I2G3I5</accession>
<sequence length="389" mass="45025">MALSFFKGMRRRVIFLIVVAAVVLFPVAILLGMKMVWKMNSERTVNVAYVDKTDASEERLAHNAFFWVLNNQRIKKPNGEFYQKGTDYWGLFAEANNKYRFADFDALSVAQQDSLAERLDMLMLADTYGIYDLNAGPEMQRLIYGGLSEGDMALFRQMKRQGKTIVAEFNILQAPTPRNIRYQFQQEAGIEWSGWTGKYFESLDPEKGQLPGWVFEAYQRNNQKQWDYKDAGIVLVHENGQLLVLEDNEELLEPIPQIKTFGYGMEQLGLPREQEFPYWFDIMTFDNSINHAVSAYQLELTEKGRIKLNSLGIPDRFPAVIMNGTEDYAFYYFCGDFSSKPVSMSTKKFKGIECFSSLLKGRQGQFGEDQFFYRFYLPLMSQLLKESVQ</sequence>
<evidence type="ECO:0000256" key="1">
    <source>
        <dbReference type="SAM" id="Phobius"/>
    </source>
</evidence>
<evidence type="ECO:0000313" key="3">
    <source>
        <dbReference type="Proteomes" id="UP000198964"/>
    </source>
</evidence>
<organism evidence="2 3">
    <name type="scientific">Sunxiuqinia elliptica</name>
    <dbReference type="NCBI Taxonomy" id="655355"/>
    <lineage>
        <taxon>Bacteria</taxon>
        <taxon>Pseudomonadati</taxon>
        <taxon>Bacteroidota</taxon>
        <taxon>Bacteroidia</taxon>
        <taxon>Marinilabiliales</taxon>
        <taxon>Prolixibacteraceae</taxon>
        <taxon>Sunxiuqinia</taxon>
    </lineage>
</organism>
<reference evidence="2 3" key="1">
    <citation type="submission" date="2016-10" db="EMBL/GenBank/DDBJ databases">
        <authorList>
            <person name="de Groot N.N."/>
        </authorList>
    </citation>
    <scope>NUCLEOTIDE SEQUENCE [LARGE SCALE GENOMIC DNA]</scope>
    <source>
        <strain evidence="2 3">CGMCC 1.9156</strain>
    </source>
</reference>
<keyword evidence="1" id="KW-1133">Transmembrane helix</keyword>
<dbReference type="AlphaFoldDB" id="A0A1I2G3I5"/>
<keyword evidence="1" id="KW-0812">Transmembrane</keyword>
<dbReference type="STRING" id="655355.SAMN05216283_102707"/>
<feature type="transmembrane region" description="Helical" evidence="1">
    <location>
        <begin position="12"/>
        <end position="37"/>
    </location>
</feature>
<keyword evidence="1" id="KW-0472">Membrane</keyword>
<proteinExistence type="predicted"/>
<dbReference type="Proteomes" id="UP000198964">
    <property type="component" value="Unassembled WGS sequence"/>
</dbReference>
<dbReference type="EMBL" id="FONW01000002">
    <property type="protein sequence ID" value="SFF11191.1"/>
    <property type="molecule type" value="Genomic_DNA"/>
</dbReference>
<keyword evidence="3" id="KW-1185">Reference proteome</keyword>